<dbReference type="SUPFAM" id="SSF53098">
    <property type="entry name" value="Ribonuclease H-like"/>
    <property type="match status" value="1"/>
</dbReference>
<dbReference type="Pfam" id="PF13276">
    <property type="entry name" value="HTH_21"/>
    <property type="match status" value="1"/>
</dbReference>
<feature type="coiled-coil region" evidence="1">
    <location>
        <begin position="61"/>
        <end position="88"/>
    </location>
</feature>
<dbReference type="RefSeq" id="WP_376810971.1">
    <property type="nucleotide sequence ID" value="NZ_JAHTBN010000008.1"/>
</dbReference>
<dbReference type="InterPro" id="IPR009057">
    <property type="entry name" value="Homeodomain-like_sf"/>
</dbReference>
<evidence type="ECO:0000259" key="2">
    <source>
        <dbReference type="PROSITE" id="PS50994"/>
    </source>
</evidence>
<dbReference type="Proteomes" id="UP001595848">
    <property type="component" value="Unassembled WGS sequence"/>
</dbReference>
<proteinExistence type="predicted"/>
<dbReference type="InterPro" id="IPR012337">
    <property type="entry name" value="RNaseH-like_sf"/>
</dbReference>
<dbReference type="InterPro" id="IPR002514">
    <property type="entry name" value="Transposase_8"/>
</dbReference>
<dbReference type="Pfam" id="PF13333">
    <property type="entry name" value="rve_2"/>
    <property type="match status" value="1"/>
</dbReference>
<sequence>MKTRRKFDAAFKLEVVRMVRDQQLSVPEVSRTMGIGETAIRRWVHQYEDEINGGSGTGLPLTAEQQRIRELEAEVSRLRSDNDLLKKAFRLLCPRIEVKYRLIQQWAERATPVAQACRVLEVSRAGYYQYRQRPSRPIAEARAGAALRAQFEASGRSYGSRRLQRALRQLGHAMGRYRVRRLMREAGLKPIWRHKFVHTTDSKHDFPVAENLLNRQFQVDQPNRVWVADLTYIRTRQGWLYLAAVMDLYSRKIVGWSTAASMPTALVRSALQIALQQRQPPQGLLLHSDQGSQYASGAYQDLLREHGIQCSMSRKGNCWDNAVMERFFLNLKMERVWQRDYANRAEAQRDIAHYIVGFYNSRRLHSSLGYLSPVDYELQNFTQPPIGVSAIT</sequence>
<dbReference type="Gene3D" id="3.30.420.10">
    <property type="entry name" value="Ribonuclease H-like superfamily/Ribonuclease H"/>
    <property type="match status" value="1"/>
</dbReference>
<evidence type="ECO:0000313" key="4">
    <source>
        <dbReference type="Proteomes" id="UP001595848"/>
    </source>
</evidence>
<dbReference type="EMBL" id="JBHSBV010000005">
    <property type="protein sequence ID" value="MFC4202305.1"/>
    <property type="molecule type" value="Genomic_DNA"/>
</dbReference>
<keyword evidence="1" id="KW-0175">Coiled coil</keyword>
<comment type="caution">
    <text evidence="3">The sequence shown here is derived from an EMBL/GenBank/DDBJ whole genome shotgun (WGS) entry which is preliminary data.</text>
</comment>
<dbReference type="Pfam" id="PF01527">
    <property type="entry name" value="HTH_Tnp_1"/>
    <property type="match status" value="1"/>
</dbReference>
<reference evidence="4" key="1">
    <citation type="journal article" date="2019" name="Int. J. Syst. Evol. Microbiol.">
        <title>The Global Catalogue of Microorganisms (GCM) 10K type strain sequencing project: providing services to taxonomists for standard genome sequencing and annotation.</title>
        <authorList>
            <consortium name="The Broad Institute Genomics Platform"/>
            <consortium name="The Broad Institute Genome Sequencing Center for Infectious Disease"/>
            <person name="Wu L."/>
            <person name="Ma J."/>
        </authorList>
    </citation>
    <scope>NUCLEOTIDE SEQUENCE [LARGE SCALE GENOMIC DNA]</scope>
    <source>
        <strain evidence="4">LMG 24813</strain>
    </source>
</reference>
<feature type="domain" description="Integrase catalytic" evidence="2">
    <location>
        <begin position="218"/>
        <end position="381"/>
    </location>
</feature>
<dbReference type="PROSITE" id="PS50994">
    <property type="entry name" value="INTEGRASE"/>
    <property type="match status" value="1"/>
</dbReference>
<dbReference type="PANTHER" id="PTHR46889">
    <property type="entry name" value="TRANSPOSASE INSF FOR INSERTION SEQUENCE IS3B-RELATED"/>
    <property type="match status" value="1"/>
</dbReference>
<dbReference type="NCBIfam" id="NF033516">
    <property type="entry name" value="transpos_IS3"/>
    <property type="match status" value="1"/>
</dbReference>
<evidence type="ECO:0000313" key="3">
    <source>
        <dbReference type="EMBL" id="MFC4202305.1"/>
    </source>
</evidence>
<dbReference type="InterPro" id="IPR036397">
    <property type="entry name" value="RNaseH_sf"/>
</dbReference>
<name>A0ABV8NZH4_9BURK</name>
<dbReference type="Pfam" id="PF00665">
    <property type="entry name" value="rve"/>
    <property type="match status" value="1"/>
</dbReference>
<dbReference type="InterPro" id="IPR050900">
    <property type="entry name" value="Transposase_IS3/IS150/IS904"/>
</dbReference>
<organism evidence="3 4">
    <name type="scientific">Candidimonas humi</name>
    <dbReference type="NCBI Taxonomy" id="683355"/>
    <lineage>
        <taxon>Bacteria</taxon>
        <taxon>Pseudomonadati</taxon>
        <taxon>Pseudomonadota</taxon>
        <taxon>Betaproteobacteria</taxon>
        <taxon>Burkholderiales</taxon>
        <taxon>Alcaligenaceae</taxon>
        <taxon>Candidimonas</taxon>
    </lineage>
</organism>
<dbReference type="InterPro" id="IPR048020">
    <property type="entry name" value="Transpos_IS3"/>
</dbReference>
<evidence type="ECO:0000256" key="1">
    <source>
        <dbReference type="SAM" id="Coils"/>
    </source>
</evidence>
<dbReference type="Gene3D" id="1.10.10.60">
    <property type="entry name" value="Homeodomain-like"/>
    <property type="match status" value="1"/>
</dbReference>
<dbReference type="InterPro" id="IPR025948">
    <property type="entry name" value="HTH-like_dom"/>
</dbReference>
<dbReference type="SUPFAM" id="SSF46689">
    <property type="entry name" value="Homeodomain-like"/>
    <property type="match status" value="1"/>
</dbReference>
<dbReference type="PANTHER" id="PTHR46889:SF4">
    <property type="entry name" value="TRANSPOSASE INSO FOR INSERTION SEQUENCE ELEMENT IS911B-RELATED"/>
    <property type="match status" value="1"/>
</dbReference>
<keyword evidence="4" id="KW-1185">Reference proteome</keyword>
<dbReference type="InterPro" id="IPR001584">
    <property type="entry name" value="Integrase_cat-core"/>
</dbReference>
<gene>
    <name evidence="3" type="ORF">ACFOY1_15210</name>
</gene>
<protein>
    <submittedName>
        <fullName evidence="3">IS3 family transposase</fullName>
    </submittedName>
</protein>
<accession>A0ABV8NZH4</accession>